<name>A0A0G4FMC8_9ALVE</name>
<gene>
    <name evidence="1" type="ORF">Cvel_17753</name>
</gene>
<organism evidence="1">
    <name type="scientific">Chromera velia CCMP2878</name>
    <dbReference type="NCBI Taxonomy" id="1169474"/>
    <lineage>
        <taxon>Eukaryota</taxon>
        <taxon>Sar</taxon>
        <taxon>Alveolata</taxon>
        <taxon>Colpodellida</taxon>
        <taxon>Chromeraceae</taxon>
        <taxon>Chromera</taxon>
    </lineage>
</organism>
<dbReference type="VEuPathDB" id="CryptoDB:Cvel_17753"/>
<protein>
    <recommendedName>
        <fullName evidence="2">Protein kinase domain-containing protein</fullName>
    </recommendedName>
</protein>
<dbReference type="Gene3D" id="1.10.510.10">
    <property type="entry name" value="Transferase(Phosphotransferase) domain 1"/>
    <property type="match status" value="1"/>
</dbReference>
<evidence type="ECO:0000313" key="1">
    <source>
        <dbReference type="EMBL" id="CEM15202.1"/>
    </source>
</evidence>
<accession>A0A0G4FMC8</accession>
<proteinExistence type="predicted"/>
<evidence type="ECO:0008006" key="2">
    <source>
        <dbReference type="Google" id="ProtNLM"/>
    </source>
</evidence>
<sequence length="368" mass="41532">MHSSLVRAAQYAVDEKVPALFDASSPSSLGSGIQAKRPDVLLQIGFVDCVRIESKTSEADLRKASGELVRKMRPWSAAFYGDMPSILGIVSSGSGLFEARELRRDGKPAWTLQGRFYEPGAVTLLARAMIQVCAYAKARSDVEGWNCKKDRVMLHRDTKDDSEPYVEKVYEESRIRHLIPFYNATAKVPGLERAQRLPEKTAFKLTPFGCSRLPHSSEVLQDITETVSQMHKKQWVHRDLRWANVVLDVRREGRRWTVIDCEFAAKIGTFRKDSLPPSLGFTLQDRVESEDENAEVDTSRNYFLVGKMIQELLEKGLVQDAAVNKRLEELVVLLCKPADGHERTQIISDRAQGFRELKDYLTGCDIGV</sequence>
<dbReference type="InterPro" id="IPR011009">
    <property type="entry name" value="Kinase-like_dom_sf"/>
</dbReference>
<reference evidence="1" key="1">
    <citation type="submission" date="2014-11" db="EMBL/GenBank/DDBJ databases">
        <authorList>
            <person name="Otto D Thomas"/>
            <person name="Naeem Raeece"/>
        </authorList>
    </citation>
    <scope>NUCLEOTIDE SEQUENCE</scope>
</reference>
<dbReference type="AlphaFoldDB" id="A0A0G4FMC8"/>
<dbReference type="SUPFAM" id="SSF56112">
    <property type="entry name" value="Protein kinase-like (PK-like)"/>
    <property type="match status" value="1"/>
</dbReference>
<dbReference type="EMBL" id="CDMZ01000479">
    <property type="protein sequence ID" value="CEM15202.1"/>
    <property type="molecule type" value="Genomic_DNA"/>
</dbReference>
<dbReference type="Pfam" id="PF06293">
    <property type="entry name" value="Kdo"/>
    <property type="match status" value="1"/>
</dbReference>